<proteinExistence type="inferred from homology"/>
<protein>
    <recommendedName>
        <fullName evidence="3 11">FAD:protein FMN transferase</fullName>
        <ecNumber evidence="2 11">2.7.1.180</ecNumber>
    </recommendedName>
    <alternativeName>
        <fullName evidence="9 11">Flavin transferase</fullName>
    </alternativeName>
</protein>
<dbReference type="Proteomes" id="UP001565283">
    <property type="component" value="Unassembled WGS sequence"/>
</dbReference>
<comment type="similarity">
    <text evidence="11">Belongs to the ApbE family.</text>
</comment>
<evidence type="ECO:0000256" key="4">
    <source>
        <dbReference type="ARBA" id="ARBA00022630"/>
    </source>
</evidence>
<keyword evidence="8 11" id="KW-0460">Magnesium</keyword>
<dbReference type="InterPro" id="IPR003374">
    <property type="entry name" value="ApbE-like_sf"/>
</dbReference>
<keyword evidence="13" id="KW-1185">Reference proteome</keyword>
<organism evidence="12 13">
    <name type="scientific">Lactococcus ileimucosae</name>
    <dbReference type="NCBI Taxonomy" id="2941329"/>
    <lineage>
        <taxon>Bacteria</taxon>
        <taxon>Bacillati</taxon>
        <taxon>Bacillota</taxon>
        <taxon>Bacilli</taxon>
        <taxon>Lactobacillales</taxon>
        <taxon>Streptococcaceae</taxon>
        <taxon>Lactococcus</taxon>
    </lineage>
</organism>
<dbReference type="InterPro" id="IPR024932">
    <property type="entry name" value="ApbE"/>
</dbReference>
<evidence type="ECO:0000256" key="9">
    <source>
        <dbReference type="ARBA" id="ARBA00031306"/>
    </source>
</evidence>
<evidence type="ECO:0000256" key="1">
    <source>
        <dbReference type="ARBA" id="ARBA00001946"/>
    </source>
</evidence>
<evidence type="ECO:0000256" key="7">
    <source>
        <dbReference type="ARBA" id="ARBA00022827"/>
    </source>
</evidence>
<evidence type="ECO:0000313" key="13">
    <source>
        <dbReference type="Proteomes" id="UP001565283"/>
    </source>
</evidence>
<reference evidence="12 13" key="1">
    <citation type="submission" date="2024-03" db="EMBL/GenBank/DDBJ databases">
        <title>Mouse gut bacterial collection (mGBC) of GemPharmatech.</title>
        <authorList>
            <person name="He Y."/>
            <person name="Dong L."/>
            <person name="Wu D."/>
            <person name="Gao X."/>
            <person name="Lin Z."/>
        </authorList>
    </citation>
    <scope>NUCLEOTIDE SEQUENCE [LARGE SCALE GENOMIC DNA]</scope>
    <source>
        <strain evidence="12 13">61-15</strain>
    </source>
</reference>
<gene>
    <name evidence="12" type="ORF">AALA52_09230</name>
</gene>
<dbReference type="SUPFAM" id="SSF143631">
    <property type="entry name" value="ApbE-like"/>
    <property type="match status" value="1"/>
</dbReference>
<evidence type="ECO:0000313" key="12">
    <source>
        <dbReference type="EMBL" id="MEY8444408.1"/>
    </source>
</evidence>
<dbReference type="Pfam" id="PF02424">
    <property type="entry name" value="ApbE"/>
    <property type="match status" value="1"/>
</dbReference>
<keyword evidence="5 11" id="KW-0808">Transferase</keyword>
<sequence length="327" mass="36695">MRILELLSMSDFLSKKYRALGTVIELSLLRAEELASVEKLDQTYEKIVHYENLFTVHREHSELMTVNKAAGKKAVSLSQEVYSLTQKAVRVSQEHFGFNASIGPLAKLWHIGFADARVPSDLEIRASLCLINPDGISLDEQEKSIFLPEKGMSLDLGGIAKGYIADKIAEFWSEQGFYTGMINLGGNLRFLGNPMKRQWRVGVRNPLEKGKTPVLHVLTNSSSAVTSGIDQRYLEKEGKTYHHILNPETGYPHANNLASVTVFSNTSLDGEIEAKRLFFAENPEEVFLKNRSVIQGAVLISKDREIKIWGIKPKDVRVMDKSFVLKS</sequence>
<evidence type="ECO:0000256" key="2">
    <source>
        <dbReference type="ARBA" id="ARBA00011955"/>
    </source>
</evidence>
<accession>A0ABV4D7Q2</accession>
<dbReference type="GO" id="GO:0016740">
    <property type="term" value="F:transferase activity"/>
    <property type="evidence" value="ECO:0007669"/>
    <property type="project" value="UniProtKB-KW"/>
</dbReference>
<dbReference type="EC" id="2.7.1.180" evidence="2 11"/>
<dbReference type="PANTHER" id="PTHR30040">
    <property type="entry name" value="THIAMINE BIOSYNTHESIS LIPOPROTEIN APBE"/>
    <property type="match status" value="1"/>
</dbReference>
<dbReference type="EMBL" id="JBCLSH010000045">
    <property type="protein sequence ID" value="MEY8444408.1"/>
    <property type="molecule type" value="Genomic_DNA"/>
</dbReference>
<comment type="caution">
    <text evidence="12">The sequence shown here is derived from an EMBL/GenBank/DDBJ whole genome shotgun (WGS) entry which is preliminary data.</text>
</comment>
<keyword evidence="7 11" id="KW-0274">FAD</keyword>
<keyword evidence="4 11" id="KW-0285">Flavoprotein</keyword>
<evidence type="ECO:0000256" key="6">
    <source>
        <dbReference type="ARBA" id="ARBA00022723"/>
    </source>
</evidence>
<comment type="cofactor">
    <cofactor evidence="1">
        <name>Mg(2+)</name>
        <dbReference type="ChEBI" id="CHEBI:18420"/>
    </cofactor>
</comment>
<comment type="catalytic activity">
    <reaction evidence="10 11">
        <text>L-threonyl-[protein] + FAD = FMN-L-threonyl-[protein] + AMP + H(+)</text>
        <dbReference type="Rhea" id="RHEA:36847"/>
        <dbReference type="Rhea" id="RHEA-COMP:11060"/>
        <dbReference type="Rhea" id="RHEA-COMP:11061"/>
        <dbReference type="ChEBI" id="CHEBI:15378"/>
        <dbReference type="ChEBI" id="CHEBI:30013"/>
        <dbReference type="ChEBI" id="CHEBI:57692"/>
        <dbReference type="ChEBI" id="CHEBI:74257"/>
        <dbReference type="ChEBI" id="CHEBI:456215"/>
        <dbReference type="EC" id="2.7.1.180"/>
    </reaction>
</comment>
<keyword evidence="6 11" id="KW-0479">Metal-binding</keyword>
<evidence type="ECO:0000256" key="11">
    <source>
        <dbReference type="PIRNR" id="PIRNR006268"/>
    </source>
</evidence>
<dbReference type="Gene3D" id="3.10.520.10">
    <property type="entry name" value="ApbE-like domains"/>
    <property type="match status" value="1"/>
</dbReference>
<evidence type="ECO:0000256" key="3">
    <source>
        <dbReference type="ARBA" id="ARBA00016337"/>
    </source>
</evidence>
<evidence type="ECO:0000256" key="5">
    <source>
        <dbReference type="ARBA" id="ARBA00022679"/>
    </source>
</evidence>
<dbReference type="RefSeq" id="WP_369948803.1">
    <property type="nucleotide sequence ID" value="NZ_JBCLSH010000045.1"/>
</dbReference>
<name>A0ABV4D7Q2_9LACT</name>
<evidence type="ECO:0000256" key="10">
    <source>
        <dbReference type="ARBA" id="ARBA00048540"/>
    </source>
</evidence>
<evidence type="ECO:0000256" key="8">
    <source>
        <dbReference type="ARBA" id="ARBA00022842"/>
    </source>
</evidence>
<dbReference type="PIRSF" id="PIRSF006268">
    <property type="entry name" value="ApbE"/>
    <property type="match status" value="1"/>
</dbReference>
<dbReference type="PANTHER" id="PTHR30040:SF2">
    <property type="entry name" value="FAD:PROTEIN FMN TRANSFERASE"/>
    <property type="match status" value="1"/>
</dbReference>